<comment type="caution">
    <text evidence="5">The sequence shown here is derived from an EMBL/GenBank/DDBJ whole genome shotgun (WGS) entry which is preliminary data.</text>
</comment>
<reference evidence="5 6" key="1">
    <citation type="submission" date="2022-10" db="EMBL/GenBank/DDBJ databases">
        <title>Draft genome sequence of Streptomyces sp. YSPA8.</title>
        <authorList>
            <person name="Moriuchi R."/>
            <person name="Dohra H."/>
            <person name="Yamamura H."/>
            <person name="Kodani S."/>
        </authorList>
    </citation>
    <scope>NUCLEOTIDE SEQUENCE [LARGE SCALE GENOMIC DNA]</scope>
    <source>
        <strain evidence="5 6">YSPA8</strain>
    </source>
</reference>
<dbReference type="PANTHER" id="PTHR10272">
    <property type="entry name" value="PLATELET-ACTIVATING FACTOR ACETYLHYDROLASE"/>
    <property type="match status" value="1"/>
</dbReference>
<name>A0ABQ5NSK9_9ACTN</name>
<evidence type="ECO:0000256" key="2">
    <source>
        <dbReference type="ARBA" id="ARBA00022963"/>
    </source>
</evidence>
<keyword evidence="1 5" id="KW-0378">Hydrolase</keyword>
<dbReference type="Gene3D" id="3.40.50.1820">
    <property type="entry name" value="alpha/beta hydrolase"/>
    <property type="match status" value="1"/>
</dbReference>
<dbReference type="GO" id="GO:0016787">
    <property type="term" value="F:hydrolase activity"/>
    <property type="evidence" value="ECO:0007669"/>
    <property type="project" value="UniProtKB-KW"/>
</dbReference>
<organism evidence="5 6">
    <name type="scientific">Streptomyces yaizuensis</name>
    <dbReference type="NCBI Taxonomy" id="2989713"/>
    <lineage>
        <taxon>Bacteria</taxon>
        <taxon>Bacillati</taxon>
        <taxon>Actinomycetota</taxon>
        <taxon>Actinomycetes</taxon>
        <taxon>Kitasatosporales</taxon>
        <taxon>Streptomycetaceae</taxon>
        <taxon>Streptomyces</taxon>
    </lineage>
</organism>
<keyword evidence="3" id="KW-0443">Lipid metabolism</keyword>
<accession>A0ABQ5NSK9</accession>
<dbReference type="SUPFAM" id="SSF53474">
    <property type="entry name" value="alpha/beta-Hydrolases"/>
    <property type="match status" value="1"/>
</dbReference>
<dbReference type="Proteomes" id="UP001291653">
    <property type="component" value="Unassembled WGS sequence"/>
</dbReference>
<evidence type="ECO:0000313" key="6">
    <source>
        <dbReference type="Proteomes" id="UP001291653"/>
    </source>
</evidence>
<keyword evidence="6" id="KW-1185">Reference proteome</keyword>
<evidence type="ECO:0000256" key="1">
    <source>
        <dbReference type="ARBA" id="ARBA00022801"/>
    </source>
</evidence>
<proteinExistence type="predicted"/>
<evidence type="ECO:0000256" key="3">
    <source>
        <dbReference type="ARBA" id="ARBA00023098"/>
    </source>
</evidence>
<protein>
    <submittedName>
        <fullName evidence="5">Alpha/beta hydrolase</fullName>
    </submittedName>
</protein>
<feature type="region of interest" description="Disordered" evidence="4">
    <location>
        <begin position="1"/>
        <end position="20"/>
    </location>
</feature>
<evidence type="ECO:0000256" key="4">
    <source>
        <dbReference type="SAM" id="MobiDB-lite"/>
    </source>
</evidence>
<dbReference type="InterPro" id="IPR029058">
    <property type="entry name" value="AB_hydrolase_fold"/>
</dbReference>
<dbReference type="PANTHER" id="PTHR10272:SF0">
    <property type="entry name" value="PLATELET-ACTIVATING FACTOR ACETYLHYDROLASE"/>
    <property type="match status" value="1"/>
</dbReference>
<sequence length="354" mass="38086">MTAERARLPRPTGGHPVGSDIRHLVDRSRSDPWKPAADGRELMLTLHYPARAPGHGPTAPYATTEEAAALARGLDIAAAVPADRLGAMRTHSRPGARPAPGPHPLVVLSPGFSVSRFTLTHLAEELASRGYVVASLDHAYESFGIAVPGGRLLDCAACPPVFNGTVHPGVVTATRSGDVSFALDRLLGPRPVWRHAAVIDRKRIGMAGHSIGGASALSAMAGDVRVRAGVNMDGAFWDELPPEGLRGRPFMLLGTDDDVHRPGGRDTSWDRTWPRLDGWKRWLTVAGSTHMTFSDHPVIAGQFGLPGDPLPDERAVLLTRRYVTAFFDRHLRGRPQPLLAGPSASHPEVVFHHH</sequence>
<dbReference type="EMBL" id="BSBI01000001">
    <property type="protein sequence ID" value="GLF93349.1"/>
    <property type="molecule type" value="Genomic_DNA"/>
</dbReference>
<dbReference type="RefSeq" id="WP_323445426.1">
    <property type="nucleotide sequence ID" value="NZ_BSBI01000001.1"/>
</dbReference>
<dbReference type="Pfam" id="PF03403">
    <property type="entry name" value="PAF-AH_p_II"/>
    <property type="match status" value="2"/>
</dbReference>
<gene>
    <name evidence="5" type="ORF">SYYSPA8_03650</name>
</gene>
<keyword evidence="2" id="KW-0442">Lipid degradation</keyword>
<evidence type="ECO:0000313" key="5">
    <source>
        <dbReference type="EMBL" id="GLF93349.1"/>
    </source>
</evidence>